<dbReference type="Pfam" id="PF09816">
    <property type="entry name" value="EAF"/>
    <property type="match status" value="1"/>
</dbReference>
<dbReference type="OrthoDB" id="10420397at2759"/>
<reference evidence="3 4" key="1">
    <citation type="submission" date="2019-01" db="EMBL/GenBank/DDBJ databases">
        <title>Nuclear Genome Assembly of the Microalgal Biofuel strain Nannochloropsis salina CCMP1776.</title>
        <authorList>
            <person name="Hovde B."/>
        </authorList>
    </citation>
    <scope>NUCLEOTIDE SEQUENCE [LARGE SCALE GENOMIC DNA]</scope>
    <source>
        <strain evidence="3 4">CCMP1776</strain>
    </source>
</reference>
<protein>
    <recommendedName>
        <fullName evidence="2">Transcription elongation factor Eaf N-terminal domain-containing protein</fullName>
    </recommendedName>
</protein>
<dbReference type="EMBL" id="SDOX01000018">
    <property type="protein sequence ID" value="TFJ84701.1"/>
    <property type="molecule type" value="Genomic_DNA"/>
</dbReference>
<evidence type="ECO:0000256" key="1">
    <source>
        <dbReference type="SAM" id="MobiDB-lite"/>
    </source>
</evidence>
<comment type="caution">
    <text evidence="3">The sequence shown here is derived from an EMBL/GenBank/DDBJ whole genome shotgun (WGS) entry which is preliminary data.</text>
</comment>
<dbReference type="Proteomes" id="UP000355283">
    <property type="component" value="Unassembled WGS sequence"/>
</dbReference>
<feature type="compositionally biased region" description="Basic and acidic residues" evidence="1">
    <location>
        <begin position="384"/>
        <end position="401"/>
    </location>
</feature>
<proteinExistence type="predicted"/>
<evidence type="ECO:0000259" key="2">
    <source>
        <dbReference type="Pfam" id="PF09816"/>
    </source>
</evidence>
<feature type="region of interest" description="Disordered" evidence="1">
    <location>
        <begin position="125"/>
        <end position="408"/>
    </location>
</feature>
<organism evidence="3 4">
    <name type="scientific">Nannochloropsis salina CCMP1776</name>
    <dbReference type="NCBI Taxonomy" id="1027361"/>
    <lineage>
        <taxon>Eukaryota</taxon>
        <taxon>Sar</taxon>
        <taxon>Stramenopiles</taxon>
        <taxon>Ochrophyta</taxon>
        <taxon>Eustigmatophyceae</taxon>
        <taxon>Eustigmatales</taxon>
        <taxon>Monodopsidaceae</taxon>
        <taxon>Microchloropsis</taxon>
        <taxon>Microchloropsis salina</taxon>
    </lineage>
</organism>
<gene>
    <name evidence="3" type="ORF">NSK_004165</name>
</gene>
<evidence type="ECO:0000313" key="4">
    <source>
        <dbReference type="Proteomes" id="UP000355283"/>
    </source>
</evidence>
<feature type="compositionally biased region" description="Basic and acidic residues" evidence="1">
    <location>
        <begin position="136"/>
        <end position="145"/>
    </location>
</feature>
<feature type="compositionally biased region" description="Acidic residues" evidence="1">
    <location>
        <begin position="429"/>
        <end position="455"/>
    </location>
</feature>
<keyword evidence="4" id="KW-1185">Reference proteome</keyword>
<name>A0A4D9CZ88_9STRA</name>
<dbReference type="InterPro" id="IPR019194">
    <property type="entry name" value="Tscrpt_elong_fac_Eaf_N"/>
</dbReference>
<dbReference type="AlphaFoldDB" id="A0A4D9CZ88"/>
<feature type="compositionally biased region" description="Basic and acidic residues" evidence="1">
    <location>
        <begin position="273"/>
        <end position="309"/>
    </location>
</feature>
<feature type="domain" description="Transcription elongation factor Eaf N-terminal" evidence="2">
    <location>
        <begin position="25"/>
        <end position="123"/>
    </location>
</feature>
<sequence length="465" mass="51477">MPSNGTSPWPAGGEVPVNLNLDQGKECLLLQYRFKPGTVDYDVGATYDIEPSGRVTVHHALKAGAQIGPGRHDEDKKEEGRATLSFHGHRQPIQTQGREFVLIYEPETAKFEMRRLDALVPDVRDERAQGGAEGGSARRMEDGKKLGPASWSPSGAKDEEEKEGGKEGGGGREGGLMAPAVVLKHKRVQGMIKQQKAKKEKEKERERKREEKEEEKRKKMEEKEKERERKREEKEEEKRKKMEEKERERQRRKEEKGVEKVRKGSKPGGKGGMRKEVKDGEEERRGETRGAGEGEEKDRQKTAYVRDKQSAGADLQGGTEEGEEEGNGRKARVTVLGKPGTSDRAGRMDKGGGGGGERGNGEVRPQVAPTGAPRKRGRPVGTGKKVERDPMPVKKGEDTRNEASAVAEEEAAAAVLALQTMAGGREEVDVAGDWEEEGEEGKEGEEEMEEGEDEDYVPKRRRGVK</sequence>
<feature type="region of interest" description="Disordered" evidence="1">
    <location>
        <begin position="429"/>
        <end position="465"/>
    </location>
</feature>
<feature type="compositionally biased region" description="Basic and acidic residues" evidence="1">
    <location>
        <begin position="156"/>
        <end position="170"/>
    </location>
</feature>
<evidence type="ECO:0000313" key="3">
    <source>
        <dbReference type="EMBL" id="TFJ84701.1"/>
    </source>
</evidence>
<feature type="compositionally biased region" description="Basic and acidic residues" evidence="1">
    <location>
        <begin position="197"/>
        <end position="262"/>
    </location>
</feature>
<accession>A0A4D9CZ88</accession>